<accession>A0AAE0MCJ3</accession>
<feature type="transmembrane region" description="Helical" evidence="2">
    <location>
        <begin position="97"/>
        <end position="120"/>
    </location>
</feature>
<keyword evidence="2" id="KW-0472">Membrane</keyword>
<dbReference type="AlphaFoldDB" id="A0AAE0MCJ3"/>
<keyword evidence="2" id="KW-0812">Transmembrane</keyword>
<protein>
    <submittedName>
        <fullName evidence="3">Uncharacterized protein</fullName>
    </submittedName>
</protein>
<name>A0AAE0MCJ3_9PEZI</name>
<reference evidence="3" key="2">
    <citation type="submission" date="2023-06" db="EMBL/GenBank/DDBJ databases">
        <authorList>
            <consortium name="Lawrence Berkeley National Laboratory"/>
            <person name="Haridas S."/>
            <person name="Hensen N."/>
            <person name="Bonometti L."/>
            <person name="Westerberg I."/>
            <person name="Brannstrom I.O."/>
            <person name="Guillou S."/>
            <person name="Cros-Aarteil S."/>
            <person name="Calhoun S."/>
            <person name="Kuo A."/>
            <person name="Mondo S."/>
            <person name="Pangilinan J."/>
            <person name="Riley R."/>
            <person name="Labutti K."/>
            <person name="Andreopoulos B."/>
            <person name="Lipzen A."/>
            <person name="Chen C."/>
            <person name="Yanf M."/>
            <person name="Daum C."/>
            <person name="Ng V."/>
            <person name="Clum A."/>
            <person name="Steindorff A."/>
            <person name="Ohm R."/>
            <person name="Martin F."/>
            <person name="Silar P."/>
            <person name="Natvig D."/>
            <person name="Lalanne C."/>
            <person name="Gautier V."/>
            <person name="Ament-Velasquez S.L."/>
            <person name="Kruys A."/>
            <person name="Hutchinson M.I."/>
            <person name="Powell A.J."/>
            <person name="Barry K."/>
            <person name="Miller A.N."/>
            <person name="Grigoriev I.V."/>
            <person name="Debuchy R."/>
            <person name="Gladieux P."/>
            <person name="Thoren M.H."/>
            <person name="Johannesson H."/>
        </authorList>
    </citation>
    <scope>NUCLEOTIDE SEQUENCE</scope>
    <source>
        <strain evidence="3">CBS 118394</strain>
    </source>
</reference>
<keyword evidence="4" id="KW-1185">Reference proteome</keyword>
<proteinExistence type="predicted"/>
<keyword evidence="2" id="KW-1133">Transmembrane helix</keyword>
<organism evidence="3 4">
    <name type="scientific">Apodospora peruviana</name>
    <dbReference type="NCBI Taxonomy" id="516989"/>
    <lineage>
        <taxon>Eukaryota</taxon>
        <taxon>Fungi</taxon>
        <taxon>Dikarya</taxon>
        <taxon>Ascomycota</taxon>
        <taxon>Pezizomycotina</taxon>
        <taxon>Sordariomycetes</taxon>
        <taxon>Sordariomycetidae</taxon>
        <taxon>Sordariales</taxon>
        <taxon>Lasiosphaeriaceae</taxon>
        <taxon>Apodospora</taxon>
    </lineage>
</organism>
<evidence type="ECO:0000313" key="4">
    <source>
        <dbReference type="Proteomes" id="UP001283341"/>
    </source>
</evidence>
<evidence type="ECO:0000313" key="3">
    <source>
        <dbReference type="EMBL" id="KAK3326733.1"/>
    </source>
</evidence>
<feature type="region of interest" description="Disordered" evidence="1">
    <location>
        <begin position="147"/>
        <end position="172"/>
    </location>
</feature>
<sequence>MELLVAGVLLTGVVLQKRYFNVSLNACDSYSGPRSVADMFVAWAKEEDEERQRRASVPCDRMVSVWVMAVVLLIPTLTLGLVGTLSTGVRSATVLSFPLWGPLAGLFFLGMGVVMVWKFAIKPTLVFIYVVIAFPFRFTRFMTRTRGRRQQHRRSEAENTSPSPSTDAEKLDGHGASCRCSVEQAGRICCWGCGSQSCAGCSTTITPKTPRTTNHLEYCEPRCSHCYLGFLCHTKSTKERLEECSHCRLSEPTTTTAKAEGQDGQVSVCPKCAAESPEMVQSCREGRELEELKHLARSSLRCGQCKRGLGKHGPRWWACCECGRECTSAYHPAWMS</sequence>
<evidence type="ECO:0000256" key="2">
    <source>
        <dbReference type="SAM" id="Phobius"/>
    </source>
</evidence>
<evidence type="ECO:0000256" key="1">
    <source>
        <dbReference type="SAM" id="MobiDB-lite"/>
    </source>
</evidence>
<dbReference type="EMBL" id="JAUEDM010000002">
    <property type="protein sequence ID" value="KAK3326733.1"/>
    <property type="molecule type" value="Genomic_DNA"/>
</dbReference>
<dbReference type="Proteomes" id="UP001283341">
    <property type="component" value="Unassembled WGS sequence"/>
</dbReference>
<comment type="caution">
    <text evidence="3">The sequence shown here is derived from an EMBL/GenBank/DDBJ whole genome shotgun (WGS) entry which is preliminary data.</text>
</comment>
<feature type="transmembrane region" description="Helical" evidence="2">
    <location>
        <begin position="63"/>
        <end position="85"/>
    </location>
</feature>
<gene>
    <name evidence="3" type="ORF">B0H66DRAFT_168236</name>
</gene>
<feature type="transmembrane region" description="Helical" evidence="2">
    <location>
        <begin position="126"/>
        <end position="143"/>
    </location>
</feature>
<reference evidence="3" key="1">
    <citation type="journal article" date="2023" name="Mol. Phylogenet. Evol.">
        <title>Genome-scale phylogeny and comparative genomics of the fungal order Sordariales.</title>
        <authorList>
            <person name="Hensen N."/>
            <person name="Bonometti L."/>
            <person name="Westerberg I."/>
            <person name="Brannstrom I.O."/>
            <person name="Guillou S."/>
            <person name="Cros-Aarteil S."/>
            <person name="Calhoun S."/>
            <person name="Haridas S."/>
            <person name="Kuo A."/>
            <person name="Mondo S."/>
            <person name="Pangilinan J."/>
            <person name="Riley R."/>
            <person name="LaButti K."/>
            <person name="Andreopoulos B."/>
            <person name="Lipzen A."/>
            <person name="Chen C."/>
            <person name="Yan M."/>
            <person name="Daum C."/>
            <person name="Ng V."/>
            <person name="Clum A."/>
            <person name="Steindorff A."/>
            <person name="Ohm R.A."/>
            <person name="Martin F."/>
            <person name="Silar P."/>
            <person name="Natvig D.O."/>
            <person name="Lalanne C."/>
            <person name="Gautier V."/>
            <person name="Ament-Velasquez S.L."/>
            <person name="Kruys A."/>
            <person name="Hutchinson M.I."/>
            <person name="Powell A.J."/>
            <person name="Barry K."/>
            <person name="Miller A.N."/>
            <person name="Grigoriev I.V."/>
            <person name="Debuchy R."/>
            <person name="Gladieux P."/>
            <person name="Hiltunen Thoren M."/>
            <person name="Johannesson H."/>
        </authorList>
    </citation>
    <scope>NUCLEOTIDE SEQUENCE</scope>
    <source>
        <strain evidence="3">CBS 118394</strain>
    </source>
</reference>